<protein>
    <recommendedName>
        <fullName evidence="3">Right handed beta helix domain-containing protein</fullName>
    </recommendedName>
</protein>
<dbReference type="EMBL" id="CP061336">
    <property type="protein sequence ID" value="QNU66626.1"/>
    <property type="molecule type" value="Genomic_DNA"/>
</dbReference>
<dbReference type="InterPro" id="IPR012334">
    <property type="entry name" value="Pectin_lyas_fold"/>
</dbReference>
<keyword evidence="2" id="KW-1185">Reference proteome</keyword>
<evidence type="ECO:0000313" key="1">
    <source>
        <dbReference type="EMBL" id="QNU66626.1"/>
    </source>
</evidence>
<accession>A0A7H1VML4</accession>
<proteinExistence type="predicted"/>
<organism evidence="1 2">
    <name type="scientific">Ruminiclostridium herbifermentans</name>
    <dbReference type="NCBI Taxonomy" id="2488810"/>
    <lineage>
        <taxon>Bacteria</taxon>
        <taxon>Bacillati</taxon>
        <taxon>Bacillota</taxon>
        <taxon>Clostridia</taxon>
        <taxon>Eubacteriales</taxon>
        <taxon>Oscillospiraceae</taxon>
        <taxon>Ruminiclostridium</taxon>
    </lineage>
</organism>
<dbReference type="InterPro" id="IPR011050">
    <property type="entry name" value="Pectin_lyase_fold/virulence"/>
</dbReference>
<dbReference type="AlphaFoldDB" id="A0A7H1VML4"/>
<dbReference type="Gene3D" id="2.160.20.10">
    <property type="entry name" value="Single-stranded right-handed beta-helix, Pectin lyase-like"/>
    <property type="match status" value="1"/>
</dbReference>
<evidence type="ECO:0008006" key="3">
    <source>
        <dbReference type="Google" id="ProtNLM"/>
    </source>
</evidence>
<reference evidence="1 2" key="1">
    <citation type="submission" date="2020-09" db="EMBL/GenBank/DDBJ databases">
        <title>Characterization and genome sequencing of Ruminiclostridium sp. nov. MA18.</title>
        <authorList>
            <person name="Rettenmaier R."/>
            <person name="Kowollik M.-L."/>
            <person name="Liebl W."/>
            <person name="Zverlov V."/>
        </authorList>
    </citation>
    <scope>NUCLEOTIDE SEQUENCE [LARGE SCALE GENOMIC DNA]</scope>
    <source>
        <strain evidence="1 2">MA18</strain>
    </source>
</reference>
<dbReference type="Proteomes" id="UP000306409">
    <property type="component" value="Chromosome"/>
</dbReference>
<dbReference type="KEGG" id="rher:EHE19_017535"/>
<gene>
    <name evidence="1" type="ORF">EHE19_017535</name>
</gene>
<evidence type="ECO:0000313" key="2">
    <source>
        <dbReference type="Proteomes" id="UP000306409"/>
    </source>
</evidence>
<sequence>MLLVALLILTKFIQVSTNINSNEIGNANFYNPKDQKYYSDKNFKYEANDNTEYIIKKFSEDGKVYIPKGNYLCKSPIRIKGKNVVLYGPEGACKIIFDSRADKFIEKGKQKSYIINDGYSLSFNNESAQNISINGIEFEVKQSENTPYNYLLTLANVKGGVIQNCKFISDKSSENMVTLVNLLSCCKNIKIVDCSFKNMTGASTGGCIWVRNLTTKQKLKENVTENISIARCRFVQNSGDEIVAVYSSVGHVRKVSVKDSVFEDYSDINAKVLSAFPSDNKDDGTVEEVQFDNNRIYSERVKYFIITVGGPNRSNRVSNVSISNNEITVGENSDNKCILIYVNDINTNSSDIKVYNNTILVDSLVNSTGIYNASFSTNNKIIGKLGRGIVFGKCYENIIDGALRGIVSSEIANQNEIYDSKIGISCKDQKSIISDNKIILAQENGLCGIEIQKSQENVDIVCSDNEIITKTEEQNGFIIHSGNVRLIDNLISGPGKDIYKSDEAVILK</sequence>
<name>A0A7H1VML4_9FIRM</name>
<dbReference type="SUPFAM" id="SSF51126">
    <property type="entry name" value="Pectin lyase-like"/>
    <property type="match status" value="1"/>
</dbReference>